<dbReference type="Proteomes" id="UP000521872">
    <property type="component" value="Unassembled WGS sequence"/>
</dbReference>
<feature type="domain" description="F-box" evidence="2">
    <location>
        <begin position="1"/>
        <end position="46"/>
    </location>
</feature>
<dbReference type="EMBL" id="JAACJL010000058">
    <property type="protein sequence ID" value="KAF4610918.1"/>
    <property type="molecule type" value="Genomic_DNA"/>
</dbReference>
<comment type="caution">
    <text evidence="3">The sequence shown here is derived from an EMBL/GenBank/DDBJ whole genome shotgun (WGS) entry which is preliminary data.</text>
</comment>
<dbReference type="InterPro" id="IPR036047">
    <property type="entry name" value="F-box-like_dom_sf"/>
</dbReference>
<dbReference type="Pfam" id="PF12937">
    <property type="entry name" value="F-box-like"/>
    <property type="match status" value="1"/>
</dbReference>
<evidence type="ECO:0000313" key="3">
    <source>
        <dbReference type="EMBL" id="KAF4610918.1"/>
    </source>
</evidence>
<keyword evidence="4" id="KW-1185">Reference proteome</keyword>
<feature type="region of interest" description="Disordered" evidence="1">
    <location>
        <begin position="452"/>
        <end position="471"/>
    </location>
</feature>
<dbReference type="Gene3D" id="3.80.10.10">
    <property type="entry name" value="Ribonuclease Inhibitor"/>
    <property type="match status" value="1"/>
</dbReference>
<dbReference type="SUPFAM" id="SSF81383">
    <property type="entry name" value="F-box domain"/>
    <property type="match status" value="1"/>
</dbReference>
<accession>A0A8H4VIJ3</accession>
<name>A0A8H4VIJ3_9AGAR</name>
<evidence type="ECO:0000259" key="2">
    <source>
        <dbReference type="PROSITE" id="PS50181"/>
    </source>
</evidence>
<dbReference type="SMART" id="SM00256">
    <property type="entry name" value="FBOX"/>
    <property type="match status" value="1"/>
</dbReference>
<gene>
    <name evidence="3" type="ORF">D9613_006547</name>
</gene>
<evidence type="ECO:0000256" key="1">
    <source>
        <dbReference type="SAM" id="MobiDB-lite"/>
    </source>
</evidence>
<dbReference type="InterPro" id="IPR001810">
    <property type="entry name" value="F-box_dom"/>
</dbReference>
<dbReference type="AlphaFoldDB" id="A0A8H4VIJ3"/>
<reference evidence="3 4" key="1">
    <citation type="submission" date="2019-12" db="EMBL/GenBank/DDBJ databases">
        <authorList>
            <person name="Floudas D."/>
            <person name="Bentzer J."/>
            <person name="Ahren D."/>
            <person name="Johansson T."/>
            <person name="Persson P."/>
            <person name="Tunlid A."/>
        </authorList>
    </citation>
    <scope>NUCLEOTIDE SEQUENCE [LARGE SCALE GENOMIC DNA]</scope>
    <source>
        <strain evidence="3 4">CBS 102.39</strain>
    </source>
</reference>
<dbReference type="PROSITE" id="PS50181">
    <property type="entry name" value="FBOX"/>
    <property type="match status" value="1"/>
</dbReference>
<evidence type="ECO:0000313" key="4">
    <source>
        <dbReference type="Proteomes" id="UP000521872"/>
    </source>
</evidence>
<feature type="region of interest" description="Disordered" evidence="1">
    <location>
        <begin position="90"/>
        <end position="116"/>
    </location>
</feature>
<dbReference type="SUPFAM" id="SSF52047">
    <property type="entry name" value="RNI-like"/>
    <property type="match status" value="1"/>
</dbReference>
<protein>
    <recommendedName>
        <fullName evidence="2">F-box domain-containing protein</fullName>
    </recommendedName>
</protein>
<sequence>MLELLSLPPEILEKITEYLGGAHKKVVRRVCRQLNEIVEHQLFSNIVLKYSNYQPDLICEQLEALASRTTTARLHARSLEIRGFSPDAHLGARSRSRSVERNRNSRSRSRGPLAETHSTNKGILAHLGQAICSLRKVREVWWHVGQNDPEWAQIVVMDSLTSLPFLEELKISLGGGSASAVKLEQLTGLRKITITGSAIDYRRDVVHGLRTLISNSPSLTHLDVGCNYRSDDSQISTLHDLLGAVPSETPLKLSHLTLRGWCVRLDEETLPHLRSLESLSLSSNIDWQALSHLDLDEASRDALLERTGNWCSSSAEIWDTLREERIRLKEICTDEVNDALLEYLASYSRLERLTLSSATADTASKSDALAIKFYREVLPSHAESLVSLDVSPVYEGKWCFGKHNASSLLQCVRLANLKIHINSEEIDRDRKQDAVWNLLEVAEDLPNLSQLSIHSADSESNRGGRSGGNPSIGHIYRVNKEISQSVTTFGPMEPVGISKIITTPAREYVARSDDEAGAGLWYRSSMSQGSHLDL</sequence>
<proteinExistence type="predicted"/>
<dbReference type="InterPro" id="IPR032675">
    <property type="entry name" value="LRR_dom_sf"/>
</dbReference>
<organism evidence="3 4">
    <name type="scientific">Agrocybe pediades</name>
    <dbReference type="NCBI Taxonomy" id="84607"/>
    <lineage>
        <taxon>Eukaryota</taxon>
        <taxon>Fungi</taxon>
        <taxon>Dikarya</taxon>
        <taxon>Basidiomycota</taxon>
        <taxon>Agaricomycotina</taxon>
        <taxon>Agaricomycetes</taxon>
        <taxon>Agaricomycetidae</taxon>
        <taxon>Agaricales</taxon>
        <taxon>Agaricineae</taxon>
        <taxon>Strophariaceae</taxon>
        <taxon>Agrocybe</taxon>
    </lineage>
</organism>